<evidence type="ECO:0000313" key="3">
    <source>
        <dbReference type="Proteomes" id="UP001603857"/>
    </source>
</evidence>
<feature type="transmembrane region" description="Helical" evidence="1">
    <location>
        <begin position="16"/>
        <end position="35"/>
    </location>
</feature>
<reference evidence="2 3" key="1">
    <citation type="submission" date="2024-08" db="EMBL/GenBank/DDBJ databases">
        <title>Insights into the chromosomal genome structure of Flemingia macrophylla.</title>
        <authorList>
            <person name="Ding Y."/>
            <person name="Zhao Y."/>
            <person name="Bi W."/>
            <person name="Wu M."/>
            <person name="Zhao G."/>
            <person name="Gong Y."/>
            <person name="Li W."/>
            <person name="Zhang P."/>
        </authorList>
    </citation>
    <scope>NUCLEOTIDE SEQUENCE [LARGE SCALE GENOMIC DNA]</scope>
    <source>
        <strain evidence="2">DYQJB</strain>
        <tissue evidence="2">Leaf</tissue>
    </source>
</reference>
<keyword evidence="3" id="KW-1185">Reference proteome</keyword>
<dbReference type="PANTHER" id="PTHR38925">
    <property type="entry name" value="PROTEIN, PUTATIVE-RELATED"/>
    <property type="match status" value="1"/>
</dbReference>
<keyword evidence="1" id="KW-0472">Membrane</keyword>
<keyword evidence="1" id="KW-1133">Transmembrane helix</keyword>
<sequence>MGLHVVALAKLHLRPAAIGLACPVVLKVLMGFRVFRDDALYQSRLFLFQLGQIAFSRVPHVARMERALRLIWRTLTPTPTPPTQNSEIVENSLHHLSMLSL</sequence>
<dbReference type="PANTHER" id="PTHR38925:SF1">
    <property type="entry name" value="PROTEIN, PUTATIVE-RELATED"/>
    <property type="match status" value="1"/>
</dbReference>
<evidence type="ECO:0000313" key="2">
    <source>
        <dbReference type="EMBL" id="KAL2321575.1"/>
    </source>
</evidence>
<accession>A0ABD1LF44</accession>
<dbReference type="Proteomes" id="UP001603857">
    <property type="component" value="Unassembled WGS sequence"/>
</dbReference>
<proteinExistence type="predicted"/>
<dbReference type="AlphaFoldDB" id="A0ABD1LF44"/>
<gene>
    <name evidence="2" type="ORF">Fmac_025954</name>
</gene>
<organism evidence="2 3">
    <name type="scientific">Flemingia macrophylla</name>
    <dbReference type="NCBI Taxonomy" id="520843"/>
    <lineage>
        <taxon>Eukaryota</taxon>
        <taxon>Viridiplantae</taxon>
        <taxon>Streptophyta</taxon>
        <taxon>Embryophyta</taxon>
        <taxon>Tracheophyta</taxon>
        <taxon>Spermatophyta</taxon>
        <taxon>Magnoliopsida</taxon>
        <taxon>eudicotyledons</taxon>
        <taxon>Gunneridae</taxon>
        <taxon>Pentapetalae</taxon>
        <taxon>rosids</taxon>
        <taxon>fabids</taxon>
        <taxon>Fabales</taxon>
        <taxon>Fabaceae</taxon>
        <taxon>Papilionoideae</taxon>
        <taxon>50 kb inversion clade</taxon>
        <taxon>NPAAA clade</taxon>
        <taxon>indigoferoid/millettioid clade</taxon>
        <taxon>Phaseoleae</taxon>
        <taxon>Flemingia</taxon>
    </lineage>
</organism>
<protein>
    <recommendedName>
        <fullName evidence="4">Secreted protein</fullName>
    </recommendedName>
</protein>
<comment type="caution">
    <text evidence="2">The sequence shown here is derived from an EMBL/GenBank/DDBJ whole genome shotgun (WGS) entry which is preliminary data.</text>
</comment>
<evidence type="ECO:0000256" key="1">
    <source>
        <dbReference type="SAM" id="Phobius"/>
    </source>
</evidence>
<keyword evidence="1" id="KW-0812">Transmembrane</keyword>
<name>A0ABD1LF44_9FABA</name>
<evidence type="ECO:0008006" key="4">
    <source>
        <dbReference type="Google" id="ProtNLM"/>
    </source>
</evidence>
<dbReference type="EMBL" id="JBGMDY010000009">
    <property type="protein sequence ID" value="KAL2321575.1"/>
    <property type="molecule type" value="Genomic_DNA"/>
</dbReference>